<organism evidence="2 3">
    <name type="scientific">Lophium mytilinum</name>
    <dbReference type="NCBI Taxonomy" id="390894"/>
    <lineage>
        <taxon>Eukaryota</taxon>
        <taxon>Fungi</taxon>
        <taxon>Dikarya</taxon>
        <taxon>Ascomycota</taxon>
        <taxon>Pezizomycotina</taxon>
        <taxon>Dothideomycetes</taxon>
        <taxon>Pleosporomycetidae</taxon>
        <taxon>Mytilinidiales</taxon>
        <taxon>Mytilinidiaceae</taxon>
        <taxon>Lophium</taxon>
    </lineage>
</organism>
<evidence type="ECO:0000313" key="3">
    <source>
        <dbReference type="Proteomes" id="UP000799750"/>
    </source>
</evidence>
<dbReference type="PANTHER" id="PTHR24118:SF100">
    <property type="entry name" value="FYVE-TYPE DOMAIN-CONTAINING PROTEIN"/>
    <property type="match status" value="1"/>
</dbReference>
<dbReference type="PROSITE" id="PS50181">
    <property type="entry name" value="FBOX"/>
    <property type="match status" value="1"/>
</dbReference>
<dbReference type="Gene3D" id="1.25.40.20">
    <property type="entry name" value="Ankyrin repeat-containing domain"/>
    <property type="match status" value="1"/>
</dbReference>
<accession>A0A6A6QCF3</accession>
<dbReference type="InterPro" id="IPR001810">
    <property type="entry name" value="F-box_dom"/>
</dbReference>
<evidence type="ECO:0000313" key="2">
    <source>
        <dbReference type="EMBL" id="KAF2489769.1"/>
    </source>
</evidence>
<dbReference type="PANTHER" id="PTHR24118">
    <property type="entry name" value="POTE ANKYRIN DOMAIN"/>
    <property type="match status" value="1"/>
</dbReference>
<dbReference type="SUPFAM" id="SSF48403">
    <property type="entry name" value="Ankyrin repeat"/>
    <property type="match status" value="1"/>
</dbReference>
<evidence type="ECO:0000259" key="1">
    <source>
        <dbReference type="PROSITE" id="PS50181"/>
    </source>
</evidence>
<proteinExistence type="predicted"/>
<dbReference type="EMBL" id="MU004198">
    <property type="protein sequence ID" value="KAF2489769.1"/>
    <property type="molecule type" value="Genomic_DNA"/>
</dbReference>
<dbReference type="AlphaFoldDB" id="A0A6A6QCF3"/>
<dbReference type="OrthoDB" id="194358at2759"/>
<name>A0A6A6QCF3_9PEZI</name>
<keyword evidence="3" id="KW-1185">Reference proteome</keyword>
<dbReference type="InterPro" id="IPR036770">
    <property type="entry name" value="Ankyrin_rpt-contain_sf"/>
</dbReference>
<feature type="domain" description="F-box" evidence="1">
    <location>
        <begin position="71"/>
        <end position="120"/>
    </location>
</feature>
<sequence length="622" mass="69899">MDEPCLAFTSSKRLDSAVNLDLKFCKGQQSNSTSTPKLHTAIFCGTYQVSAMPASEPKVLLKVPKFFDTPPPSLSTLPIELVVKLTDFLDASSLGRLMRANQRLNKVLQATLHERAIENRQPLNRRAEPALDWAVRNRKPKLVKYLFAHGITGTHGDPGDSMASIVEIQDAPLLAVNEAVLPPAPNRSSPKEATKALGRLLTASLVLEARKERQIRKGNYLDGEDCSKRTLKLVKILLSRYGADPNGLGVKLDKEYLRFGSQTFPYLTKDPQVFELLLKYDADVNANHDHRERNPKALPLLTHVIMISDDDDDTLIRMLLEKGANPNALSVNRRKQPYTALAYAVVTGKYKNALALLEYGAGVGGSWKWKGEITSIPFEVVARHTRSKTDEGVNLRFEVLQRILQRNANPRLNSSYDATSRLKEPYRVDIRMVEAALMNGSSLADAVKTISLLLEYGADPRAKDTQGQTFIQMLLDNFDPKSPKELNWFKVLAKVAAMKGCIELLPGDYFLRYFAAGWKQAQAIVTQAGWRRVEATAVRWAEARYPRNALIELGEVVNKESWDLLMTIEESYRSLPLGGGDVGSKYREFWRTHHRSVERCLFEDDGKAPRFFFPFPPDLELM</sequence>
<protein>
    <recommendedName>
        <fullName evidence="1">F-box domain-containing protein</fullName>
    </recommendedName>
</protein>
<dbReference type="Proteomes" id="UP000799750">
    <property type="component" value="Unassembled WGS sequence"/>
</dbReference>
<gene>
    <name evidence="2" type="ORF">BU16DRAFT_597283</name>
</gene>
<reference evidence="2" key="1">
    <citation type="journal article" date="2020" name="Stud. Mycol.">
        <title>101 Dothideomycetes genomes: a test case for predicting lifestyles and emergence of pathogens.</title>
        <authorList>
            <person name="Haridas S."/>
            <person name="Albert R."/>
            <person name="Binder M."/>
            <person name="Bloem J."/>
            <person name="Labutti K."/>
            <person name="Salamov A."/>
            <person name="Andreopoulos B."/>
            <person name="Baker S."/>
            <person name="Barry K."/>
            <person name="Bills G."/>
            <person name="Bluhm B."/>
            <person name="Cannon C."/>
            <person name="Castanera R."/>
            <person name="Culley D."/>
            <person name="Daum C."/>
            <person name="Ezra D."/>
            <person name="Gonzalez J."/>
            <person name="Henrissat B."/>
            <person name="Kuo A."/>
            <person name="Liang C."/>
            <person name="Lipzen A."/>
            <person name="Lutzoni F."/>
            <person name="Magnuson J."/>
            <person name="Mondo S."/>
            <person name="Nolan M."/>
            <person name="Ohm R."/>
            <person name="Pangilinan J."/>
            <person name="Park H.-J."/>
            <person name="Ramirez L."/>
            <person name="Alfaro M."/>
            <person name="Sun H."/>
            <person name="Tritt A."/>
            <person name="Yoshinaga Y."/>
            <person name="Zwiers L.-H."/>
            <person name="Turgeon B."/>
            <person name="Goodwin S."/>
            <person name="Spatafora J."/>
            <person name="Crous P."/>
            <person name="Grigoriev I."/>
        </authorList>
    </citation>
    <scope>NUCLEOTIDE SEQUENCE</scope>
    <source>
        <strain evidence="2">CBS 269.34</strain>
    </source>
</reference>